<keyword evidence="14" id="KW-1185">Reference proteome</keyword>
<dbReference type="PROSITE" id="PS50893">
    <property type="entry name" value="ABC_TRANSPORTER_2"/>
    <property type="match status" value="2"/>
</dbReference>
<comment type="similarity">
    <text evidence="2">Belongs to the ABC transporter superfamily. ABCC family. Conjugate transporter (TC 3.A.1.208) subfamily.</text>
</comment>
<dbReference type="CDD" id="cd03244">
    <property type="entry name" value="ABCC_MRP_domain2"/>
    <property type="match status" value="1"/>
</dbReference>
<evidence type="ECO:0000256" key="9">
    <source>
        <dbReference type="ARBA" id="ARBA00023136"/>
    </source>
</evidence>
<organism evidence="13 14">
    <name type="scientific">Aspergillus carbonarius (strain ITEM 5010)</name>
    <dbReference type="NCBI Taxonomy" id="602072"/>
    <lineage>
        <taxon>Eukaryota</taxon>
        <taxon>Fungi</taxon>
        <taxon>Dikarya</taxon>
        <taxon>Ascomycota</taxon>
        <taxon>Pezizomycotina</taxon>
        <taxon>Eurotiomycetes</taxon>
        <taxon>Eurotiomycetidae</taxon>
        <taxon>Eurotiales</taxon>
        <taxon>Aspergillaceae</taxon>
        <taxon>Aspergillus</taxon>
        <taxon>Aspergillus subgen. Circumdati</taxon>
    </lineage>
</organism>
<dbReference type="GO" id="GO:0005737">
    <property type="term" value="C:cytoplasm"/>
    <property type="evidence" value="ECO:0007669"/>
    <property type="project" value="UniProtKB-ARBA"/>
</dbReference>
<dbReference type="InterPro" id="IPR003593">
    <property type="entry name" value="AAA+_ATPase"/>
</dbReference>
<evidence type="ECO:0000259" key="12">
    <source>
        <dbReference type="PROSITE" id="PS50929"/>
    </source>
</evidence>
<evidence type="ECO:0000256" key="3">
    <source>
        <dbReference type="ARBA" id="ARBA00022448"/>
    </source>
</evidence>
<protein>
    <recommendedName>
        <fullName evidence="15">ABC transporter family protein</fullName>
    </recommendedName>
</protein>
<dbReference type="GO" id="GO:0140359">
    <property type="term" value="F:ABC-type transporter activity"/>
    <property type="evidence" value="ECO:0007669"/>
    <property type="project" value="InterPro"/>
</dbReference>
<keyword evidence="3" id="KW-0813">Transport</keyword>
<feature type="domain" description="ABC transmembrane type-1" evidence="12">
    <location>
        <begin position="300"/>
        <end position="569"/>
    </location>
</feature>
<feature type="domain" description="ABC transporter" evidence="11">
    <location>
        <begin position="1226"/>
        <end position="1460"/>
    </location>
</feature>
<evidence type="ECO:0000256" key="1">
    <source>
        <dbReference type="ARBA" id="ARBA00004141"/>
    </source>
</evidence>
<feature type="transmembrane region" description="Helical" evidence="10">
    <location>
        <begin position="313"/>
        <end position="330"/>
    </location>
</feature>
<dbReference type="VEuPathDB" id="FungiDB:ASPCADRAFT_172801"/>
<feature type="transmembrane region" description="Helical" evidence="10">
    <location>
        <begin position="430"/>
        <end position="451"/>
    </location>
</feature>
<dbReference type="InterPro" id="IPR050173">
    <property type="entry name" value="ABC_transporter_C-like"/>
</dbReference>
<feature type="transmembrane region" description="Helical" evidence="10">
    <location>
        <begin position="137"/>
        <end position="154"/>
    </location>
</feature>
<dbReference type="SMART" id="SM00382">
    <property type="entry name" value="AAA"/>
    <property type="match status" value="2"/>
</dbReference>
<dbReference type="InterPro" id="IPR017871">
    <property type="entry name" value="ABC_transporter-like_CS"/>
</dbReference>
<dbReference type="SUPFAM" id="SSF90123">
    <property type="entry name" value="ABC transporter transmembrane region"/>
    <property type="match status" value="2"/>
</dbReference>
<dbReference type="PANTHER" id="PTHR24223">
    <property type="entry name" value="ATP-BINDING CASSETTE SUB-FAMILY C"/>
    <property type="match status" value="1"/>
</dbReference>
<dbReference type="InterPro" id="IPR011527">
    <property type="entry name" value="ABC1_TM_dom"/>
</dbReference>
<dbReference type="OMA" id="ITFIMRY"/>
<feature type="transmembrane region" description="Helical" evidence="10">
    <location>
        <begin position="898"/>
        <end position="918"/>
    </location>
</feature>
<dbReference type="InterPro" id="IPR027417">
    <property type="entry name" value="P-loop_NTPase"/>
</dbReference>
<dbReference type="Gene3D" id="1.20.1560.10">
    <property type="entry name" value="ABC transporter type 1, transmembrane domain"/>
    <property type="match status" value="2"/>
</dbReference>
<dbReference type="PROSITE" id="PS00211">
    <property type="entry name" value="ABC_TRANSPORTER_1"/>
    <property type="match status" value="1"/>
</dbReference>
<gene>
    <name evidence="13" type="ORF">ASPCADRAFT_172801</name>
</gene>
<feature type="transmembrane region" description="Helical" evidence="10">
    <location>
        <begin position="276"/>
        <end position="301"/>
    </location>
</feature>
<keyword evidence="5" id="KW-0677">Repeat</keyword>
<feature type="transmembrane region" description="Helical" evidence="10">
    <location>
        <begin position="75"/>
        <end position="96"/>
    </location>
</feature>
<feature type="domain" description="ABC transmembrane type-1" evidence="12">
    <location>
        <begin position="899"/>
        <end position="1190"/>
    </location>
</feature>
<dbReference type="CDD" id="cd18604">
    <property type="entry name" value="ABC_6TM_VMR1_D2_like"/>
    <property type="match status" value="1"/>
</dbReference>
<dbReference type="SUPFAM" id="SSF52540">
    <property type="entry name" value="P-loop containing nucleoside triphosphate hydrolases"/>
    <property type="match status" value="2"/>
</dbReference>
<dbReference type="EMBL" id="KV907503">
    <property type="protein sequence ID" value="OOF93911.1"/>
    <property type="molecule type" value="Genomic_DNA"/>
</dbReference>
<dbReference type="InterPro" id="IPR003439">
    <property type="entry name" value="ABC_transporter-like_ATP-bd"/>
</dbReference>
<evidence type="ECO:0000256" key="4">
    <source>
        <dbReference type="ARBA" id="ARBA00022692"/>
    </source>
</evidence>
<dbReference type="STRING" id="602072.A0A1R3RHF9"/>
<name>A0A1R3RHF9_ASPC5</name>
<keyword evidence="8 10" id="KW-1133">Transmembrane helix</keyword>
<dbReference type="GO" id="GO:0016020">
    <property type="term" value="C:membrane"/>
    <property type="evidence" value="ECO:0007669"/>
    <property type="project" value="UniProtKB-SubCell"/>
</dbReference>
<evidence type="ECO:0000256" key="2">
    <source>
        <dbReference type="ARBA" id="ARBA00009726"/>
    </source>
</evidence>
<dbReference type="CDD" id="cd18596">
    <property type="entry name" value="ABC_6TM_VMR1_D1_like"/>
    <property type="match status" value="1"/>
</dbReference>
<evidence type="ECO:0000256" key="6">
    <source>
        <dbReference type="ARBA" id="ARBA00022741"/>
    </source>
</evidence>
<dbReference type="GO" id="GO:0016887">
    <property type="term" value="F:ATP hydrolysis activity"/>
    <property type="evidence" value="ECO:0007669"/>
    <property type="project" value="InterPro"/>
</dbReference>
<evidence type="ECO:0000256" key="7">
    <source>
        <dbReference type="ARBA" id="ARBA00022840"/>
    </source>
</evidence>
<keyword evidence="7" id="KW-0067">ATP-binding</keyword>
<dbReference type="FunFam" id="1.20.1560.10:FF:000013">
    <property type="entry name" value="ABC transporter C family member 2"/>
    <property type="match status" value="1"/>
</dbReference>
<keyword evidence="6" id="KW-0547">Nucleotide-binding</keyword>
<feature type="transmembrane region" description="Helical" evidence="10">
    <location>
        <begin position="540"/>
        <end position="565"/>
    </location>
</feature>
<dbReference type="OrthoDB" id="6500128at2759"/>
<dbReference type="CDD" id="cd03250">
    <property type="entry name" value="ABCC_MRP_domain1"/>
    <property type="match status" value="1"/>
</dbReference>
<dbReference type="Pfam" id="PF00664">
    <property type="entry name" value="ABC_membrane"/>
    <property type="match status" value="2"/>
</dbReference>
<sequence>MPSQTTVEGLTTTATVIGFPLIALIGGKASITIANRLRHRQLTLNTPIQSDGYEDRDGIATEQSIKAFSDKPSRVALVIGIILGIWLSLSEVVIFTFVSSSTNTLTRWMRLGAWGMLTVSTFGLWMEEKCTIRFRHGLQTSIGCLAMMLILAADQYECYRALEFSFLPWFFSIGQSCAALGACMAGLSLPRRPDIFHNGTVVDRKASTSFLNQLFFGWVGHLLSAGQEADLQIWHLPELEHSSRSPHLFAAFSQARMASSTLSLWKTLILSHRRTLLIQFMVTIMNASMAFAPQFCVLAILQRLENDPSDPGMWLFVFALGASTLLSALLENWNLYLSSNMIAVRLQEQLSTIIYDKALRCRALSNIEADPQSVNGGSAPSSQSAMNLVAVDSKKVADFSAVAFHLYEAPIKLFIAAISIGRLLGPQSLLAGGLVLFLVSAGNAYSVRRFATEQRSLLKSRDGKMSIINEVLQGIRQVKLSALEERWEGRINDSRRRELRNQWQVYKWELLMFVAYNITPVVVSAACLGTYAVLHDDMPASLVFTSVALLGALETPLAVLPQILLNAAGAQISLRRIERFLHSPENNLDLLPADGVVLEQVTISWNASQFAKCFTLKDLTLTFPPDALSIVTGPSGSGKSLVLAAILGECDFLHGSVRRSPTSGIAYVAQEPGLKAGSIRENVLYGLSFEPERYRRVLFACALDSDIEGLVSKDETQMDIQGSNFSGGQKWRISLARALYSDAKIIVLDDIFSSIDSHTAQHLYQYALTGRLAEGRTRILATYHLELCLPRADYVVALDASGLCYAGPRKNLREMGIFKDMPHAAAGLESVPSHLRKGSLLSNIHASENWISTLLPSEQEQLGDAAGQAGLPEDITPRNRKWRNRQRIFRLTDAKYRCLFLVLLHLIYSGLAVGRGLWMMMWSSSKNDSGNSAAVHRPEDTQPSGGNVKLFLLIYLFLSLSSCIVAFTRSFLAVLITLKMSRRLFGKFLASILRAPLQWLDKLPAGNVLNNFSADFSMIDSRLGYDLNYALGVVVDLLAIVLAASLVNVWLNVLSASSLLMAFYYGRMFIRKIRAIKELESSMRGPILHHLCATMDGIMTVRAYQQEETYREEMYGKIDRHCRASWSLWLLTRWIGVRASTIGAMFTTAGSLLILSSNNVTASTAGFAITFIMRYSGVMSQVIRQYANLEISLNSVERVSWSLDVPEEKYDSGDPIPEAWPTEGHLDVSDLVVCYSPDLPPVLSNLSFSVPPNTKVGVVGRTGAGKSSLAMALFRFLEAQQGSIHIAGVDISTVPLHRLRSRLAIVPQDPILFSGTLRSNLDPFDEHSDQELLAVLKRVHWAVPDMEDRDYCPIAERGSNFSQGQRQCLCLARAILRRPKILVLDEATSAIDKSTDAVIQKSIRAEFGRNDSSLLVIAHRISTIVDFDRVLVLDAGRVVEYGTPRELTSNRNGIFRSLVESSVERDALFQTIEAAF</sequence>
<feature type="transmembrane region" description="Helical" evidence="10">
    <location>
        <begin position="12"/>
        <end position="31"/>
    </location>
</feature>
<evidence type="ECO:0000256" key="10">
    <source>
        <dbReference type="SAM" id="Phobius"/>
    </source>
</evidence>
<proteinExistence type="inferred from homology"/>
<dbReference type="FunFam" id="3.40.50.300:FF:000610">
    <property type="entry name" value="Multidrug resistance-associated ABC transporter"/>
    <property type="match status" value="1"/>
</dbReference>
<evidence type="ECO:0000259" key="11">
    <source>
        <dbReference type="PROSITE" id="PS50893"/>
    </source>
</evidence>
<feature type="transmembrane region" description="Helical" evidence="10">
    <location>
        <begin position="166"/>
        <end position="187"/>
    </location>
</feature>
<dbReference type="PROSITE" id="PS50929">
    <property type="entry name" value="ABC_TM1F"/>
    <property type="match status" value="2"/>
</dbReference>
<feature type="transmembrane region" description="Helical" evidence="10">
    <location>
        <begin position="952"/>
        <end position="978"/>
    </location>
</feature>
<dbReference type="InterPro" id="IPR036640">
    <property type="entry name" value="ABC1_TM_sf"/>
</dbReference>
<dbReference type="Pfam" id="PF00005">
    <property type="entry name" value="ABC_tran"/>
    <property type="match status" value="2"/>
</dbReference>
<dbReference type="PANTHER" id="PTHR24223:SF456">
    <property type="entry name" value="MULTIDRUG RESISTANCE-ASSOCIATED PROTEIN LETHAL(2)03659"/>
    <property type="match status" value="1"/>
</dbReference>
<keyword evidence="9 10" id="KW-0472">Membrane</keyword>
<reference evidence="14" key="1">
    <citation type="journal article" date="2017" name="Genome Biol.">
        <title>Comparative genomics reveals high biological diversity and specific adaptations in the industrially and medically important fungal genus Aspergillus.</title>
        <authorList>
            <person name="de Vries R.P."/>
            <person name="Riley R."/>
            <person name="Wiebenga A."/>
            <person name="Aguilar-Osorio G."/>
            <person name="Amillis S."/>
            <person name="Uchima C.A."/>
            <person name="Anderluh G."/>
            <person name="Asadollahi M."/>
            <person name="Askin M."/>
            <person name="Barry K."/>
            <person name="Battaglia E."/>
            <person name="Bayram O."/>
            <person name="Benocci T."/>
            <person name="Braus-Stromeyer S.A."/>
            <person name="Caldana C."/>
            <person name="Canovas D."/>
            <person name="Cerqueira G.C."/>
            <person name="Chen F."/>
            <person name="Chen W."/>
            <person name="Choi C."/>
            <person name="Clum A."/>
            <person name="Dos Santos R.A."/>
            <person name="Damasio A.R."/>
            <person name="Diallinas G."/>
            <person name="Emri T."/>
            <person name="Fekete E."/>
            <person name="Flipphi M."/>
            <person name="Freyberg S."/>
            <person name="Gallo A."/>
            <person name="Gournas C."/>
            <person name="Habgood R."/>
            <person name="Hainaut M."/>
            <person name="Harispe M.L."/>
            <person name="Henrissat B."/>
            <person name="Hilden K.S."/>
            <person name="Hope R."/>
            <person name="Hossain A."/>
            <person name="Karabika E."/>
            <person name="Karaffa L."/>
            <person name="Karanyi Z."/>
            <person name="Krasevec N."/>
            <person name="Kuo A."/>
            <person name="Kusch H."/>
            <person name="LaButti K."/>
            <person name="Lagendijk E.L."/>
            <person name="Lapidus A."/>
            <person name="Levasseur A."/>
            <person name="Lindquist E."/>
            <person name="Lipzen A."/>
            <person name="Logrieco A.F."/>
            <person name="MacCabe A."/>
            <person name="Maekelae M.R."/>
            <person name="Malavazi I."/>
            <person name="Melin P."/>
            <person name="Meyer V."/>
            <person name="Mielnichuk N."/>
            <person name="Miskei M."/>
            <person name="Molnar A.P."/>
            <person name="Mule G."/>
            <person name="Ngan C.Y."/>
            <person name="Orejas M."/>
            <person name="Orosz E."/>
            <person name="Ouedraogo J.P."/>
            <person name="Overkamp K.M."/>
            <person name="Park H.-S."/>
            <person name="Perrone G."/>
            <person name="Piumi F."/>
            <person name="Punt P.J."/>
            <person name="Ram A.F."/>
            <person name="Ramon A."/>
            <person name="Rauscher S."/>
            <person name="Record E."/>
            <person name="Riano-Pachon D.M."/>
            <person name="Robert V."/>
            <person name="Roehrig J."/>
            <person name="Ruller R."/>
            <person name="Salamov A."/>
            <person name="Salih N.S."/>
            <person name="Samson R.A."/>
            <person name="Sandor E."/>
            <person name="Sanguinetti M."/>
            <person name="Schuetze T."/>
            <person name="Sepcic K."/>
            <person name="Shelest E."/>
            <person name="Sherlock G."/>
            <person name="Sophianopoulou V."/>
            <person name="Squina F.M."/>
            <person name="Sun H."/>
            <person name="Susca A."/>
            <person name="Todd R.B."/>
            <person name="Tsang A."/>
            <person name="Unkles S.E."/>
            <person name="van de Wiele N."/>
            <person name="van Rossen-Uffink D."/>
            <person name="Oliveira J.V."/>
            <person name="Vesth T.C."/>
            <person name="Visser J."/>
            <person name="Yu J.-H."/>
            <person name="Zhou M."/>
            <person name="Andersen M.R."/>
            <person name="Archer D.B."/>
            <person name="Baker S.E."/>
            <person name="Benoit I."/>
            <person name="Brakhage A.A."/>
            <person name="Braus G.H."/>
            <person name="Fischer R."/>
            <person name="Frisvad J.C."/>
            <person name="Goldman G.H."/>
            <person name="Houbraken J."/>
            <person name="Oakley B."/>
            <person name="Pocsi I."/>
            <person name="Scazzocchio C."/>
            <person name="Seiboth B."/>
            <person name="vanKuyk P.A."/>
            <person name="Wortman J."/>
            <person name="Dyer P.S."/>
            <person name="Grigoriev I.V."/>
        </authorList>
    </citation>
    <scope>NUCLEOTIDE SEQUENCE [LARGE SCALE GENOMIC DNA]</scope>
    <source>
        <strain evidence="14">ITEM 5010</strain>
    </source>
</reference>
<comment type="subcellular location">
    <subcellularLocation>
        <location evidence="1">Membrane</location>
        <topology evidence="1">Multi-pass membrane protein</topology>
    </subcellularLocation>
</comment>
<dbReference type="Gene3D" id="3.40.50.300">
    <property type="entry name" value="P-loop containing nucleotide triphosphate hydrolases"/>
    <property type="match status" value="2"/>
</dbReference>
<evidence type="ECO:0000256" key="8">
    <source>
        <dbReference type="ARBA" id="ARBA00022989"/>
    </source>
</evidence>
<evidence type="ECO:0000313" key="13">
    <source>
        <dbReference type="EMBL" id="OOF93911.1"/>
    </source>
</evidence>
<accession>A0A1R3RHF9</accession>
<dbReference type="GO" id="GO:0005524">
    <property type="term" value="F:ATP binding"/>
    <property type="evidence" value="ECO:0007669"/>
    <property type="project" value="UniProtKB-KW"/>
</dbReference>
<feature type="transmembrane region" description="Helical" evidence="10">
    <location>
        <begin position="404"/>
        <end position="424"/>
    </location>
</feature>
<dbReference type="Proteomes" id="UP000188318">
    <property type="component" value="Unassembled WGS sequence"/>
</dbReference>
<feature type="transmembrane region" description="Helical" evidence="10">
    <location>
        <begin position="1027"/>
        <end position="1047"/>
    </location>
</feature>
<evidence type="ECO:0000256" key="5">
    <source>
        <dbReference type="ARBA" id="ARBA00022737"/>
    </source>
</evidence>
<feature type="transmembrane region" description="Helical" evidence="10">
    <location>
        <begin position="510"/>
        <end position="534"/>
    </location>
</feature>
<feature type="domain" description="ABC transporter" evidence="11">
    <location>
        <begin position="596"/>
        <end position="825"/>
    </location>
</feature>
<evidence type="ECO:0000313" key="14">
    <source>
        <dbReference type="Proteomes" id="UP000188318"/>
    </source>
</evidence>
<keyword evidence="4 10" id="KW-0812">Transmembrane</keyword>
<feature type="transmembrane region" description="Helical" evidence="10">
    <location>
        <begin position="108"/>
        <end position="125"/>
    </location>
</feature>
<evidence type="ECO:0008006" key="15">
    <source>
        <dbReference type="Google" id="ProtNLM"/>
    </source>
</evidence>